<evidence type="ECO:0000313" key="2">
    <source>
        <dbReference type="Proteomes" id="UP001144297"/>
    </source>
</evidence>
<sequence>MLKMQIEGKINSWATRFALSHSIQNKFALFPFKSLVQNIGHDGYGTNCVNFNSGKLI</sequence>
<accession>A0A9W6GHS9</accession>
<gene>
    <name evidence="1" type="ORF">TISLANDTSLP1_18420</name>
</gene>
<dbReference type="EMBL" id="BSDX01000001">
    <property type="protein sequence ID" value="GLI54149.1"/>
    <property type="molecule type" value="Genomic_DNA"/>
</dbReference>
<keyword evidence="2" id="KW-1185">Reference proteome</keyword>
<dbReference type="AlphaFoldDB" id="A0A9W6GHS9"/>
<dbReference type="Proteomes" id="UP001144297">
    <property type="component" value="Unassembled WGS sequence"/>
</dbReference>
<comment type="caution">
    <text evidence="1">The sequence shown here is derived from an EMBL/GenBank/DDBJ whole genome shotgun (WGS) entry which is preliminary data.</text>
</comment>
<protein>
    <submittedName>
        <fullName evidence="1">Uncharacterized protein</fullName>
    </submittedName>
</protein>
<reference evidence="1" key="1">
    <citation type="submission" date="2022-12" db="EMBL/GenBank/DDBJ databases">
        <title>Reference genome sequencing for broad-spectrum identification of bacterial and archaeal isolates by mass spectrometry.</title>
        <authorList>
            <person name="Sekiguchi Y."/>
            <person name="Tourlousse D.M."/>
        </authorList>
    </citation>
    <scope>NUCLEOTIDE SEQUENCE</scope>
    <source>
        <strain evidence="1">TSL-P1</strain>
    </source>
</reference>
<name>A0A9W6GHS9_9BACT</name>
<organism evidence="1 2">
    <name type="scientific">Thermodesulfovibrio yellowstonii</name>
    <dbReference type="NCBI Taxonomy" id="28262"/>
    <lineage>
        <taxon>Bacteria</taxon>
        <taxon>Pseudomonadati</taxon>
        <taxon>Nitrospirota</taxon>
        <taxon>Thermodesulfovibrionia</taxon>
        <taxon>Thermodesulfovibrionales</taxon>
        <taxon>Thermodesulfovibrionaceae</taxon>
        <taxon>Thermodesulfovibrio</taxon>
    </lineage>
</organism>
<proteinExistence type="predicted"/>
<evidence type="ECO:0000313" key="1">
    <source>
        <dbReference type="EMBL" id="GLI54149.1"/>
    </source>
</evidence>